<dbReference type="EMBL" id="JBHUMQ010000034">
    <property type="protein sequence ID" value="MFD2694970.1"/>
    <property type="molecule type" value="Genomic_DNA"/>
</dbReference>
<evidence type="ECO:0000313" key="2">
    <source>
        <dbReference type="Proteomes" id="UP001597399"/>
    </source>
</evidence>
<comment type="caution">
    <text evidence="1">The sequence shown here is derived from an EMBL/GenBank/DDBJ whole genome shotgun (WGS) entry which is preliminary data.</text>
</comment>
<name>A0ABW5S8W9_9BACL</name>
<accession>A0ABW5S8W9</accession>
<keyword evidence="2" id="KW-1185">Reference proteome</keyword>
<reference evidence="2" key="1">
    <citation type="journal article" date="2019" name="Int. J. Syst. Evol. Microbiol.">
        <title>The Global Catalogue of Microorganisms (GCM) 10K type strain sequencing project: providing services to taxonomists for standard genome sequencing and annotation.</title>
        <authorList>
            <consortium name="The Broad Institute Genomics Platform"/>
            <consortium name="The Broad Institute Genome Sequencing Center for Infectious Disease"/>
            <person name="Wu L."/>
            <person name="Ma J."/>
        </authorList>
    </citation>
    <scope>NUCLEOTIDE SEQUENCE [LARGE SCALE GENOMIC DNA]</scope>
    <source>
        <strain evidence="2">TISTR 2466</strain>
    </source>
</reference>
<organism evidence="1 2">
    <name type="scientific">Sporolactobacillus shoreicorticis</name>
    <dbReference type="NCBI Taxonomy" id="1923877"/>
    <lineage>
        <taxon>Bacteria</taxon>
        <taxon>Bacillati</taxon>
        <taxon>Bacillota</taxon>
        <taxon>Bacilli</taxon>
        <taxon>Bacillales</taxon>
        <taxon>Sporolactobacillaceae</taxon>
        <taxon>Sporolactobacillus</taxon>
    </lineage>
</organism>
<dbReference type="RefSeq" id="WP_253064619.1">
    <property type="nucleotide sequence ID" value="NZ_JAMXWM010000031.1"/>
</dbReference>
<gene>
    <name evidence="1" type="ORF">ACFSUE_15245</name>
</gene>
<protein>
    <submittedName>
        <fullName evidence="1">Uncharacterized protein</fullName>
    </submittedName>
</protein>
<proteinExistence type="predicted"/>
<evidence type="ECO:0000313" key="1">
    <source>
        <dbReference type="EMBL" id="MFD2694970.1"/>
    </source>
</evidence>
<dbReference type="Proteomes" id="UP001597399">
    <property type="component" value="Unassembled WGS sequence"/>
</dbReference>
<sequence>MSESYVLNEKVAVDTLERLNNTGECTLSECLYRALGTTPTSDDLDQASDFITALKSGKKIVNPLSAREELKDELKKFYQLSDMQTGYRKGIHEAVRIIAKEHPDVADWLGDQDA</sequence>